<feature type="region of interest" description="Disordered" evidence="6">
    <location>
        <begin position="24"/>
        <end position="48"/>
    </location>
</feature>
<keyword evidence="2 7" id="KW-0812">Transmembrane</keyword>
<feature type="compositionally biased region" description="Low complexity" evidence="6">
    <location>
        <begin position="64"/>
        <end position="85"/>
    </location>
</feature>
<feature type="compositionally biased region" description="Low complexity" evidence="6">
    <location>
        <begin position="259"/>
        <end position="269"/>
    </location>
</feature>
<evidence type="ECO:0000256" key="4">
    <source>
        <dbReference type="ARBA" id="ARBA00023128"/>
    </source>
</evidence>
<gene>
    <name evidence="8" type="ORF">RHTO0S_07e03598g</name>
</gene>
<reference evidence="8" key="1">
    <citation type="journal article" date="2014" name="Genome Announc.">
        <title>Draft genome sequence of Rhodosporidium toruloides CECT1137, an oleaginous yeast of biotechnological interest.</title>
        <authorList>
            <person name="Morin N."/>
            <person name="Calcas X."/>
            <person name="Devillers H."/>
            <person name="Durrens P."/>
            <person name="Sherman D.J."/>
            <person name="Nicaud J.-M."/>
            <person name="Neuveglise C."/>
        </authorList>
    </citation>
    <scope>NUCLEOTIDE SEQUENCE</scope>
    <source>
        <strain evidence="8">CECT1137</strain>
    </source>
</reference>
<dbReference type="EMBL" id="LK052942">
    <property type="protein sequence ID" value="CDR42747.1"/>
    <property type="molecule type" value="Genomic_DNA"/>
</dbReference>
<comment type="subcellular location">
    <subcellularLocation>
        <location evidence="1">Mitochondrion membrane</location>
        <topology evidence="1">Multi-pass membrane protein</topology>
    </subcellularLocation>
</comment>
<dbReference type="GO" id="GO:0005741">
    <property type="term" value="C:mitochondrial outer membrane"/>
    <property type="evidence" value="ECO:0007669"/>
    <property type="project" value="TreeGrafter"/>
</dbReference>
<evidence type="ECO:0000256" key="7">
    <source>
        <dbReference type="SAM" id="Phobius"/>
    </source>
</evidence>
<evidence type="ECO:0000256" key="6">
    <source>
        <dbReference type="SAM" id="MobiDB-lite"/>
    </source>
</evidence>
<keyword evidence="5 7" id="KW-0472">Membrane</keyword>
<keyword evidence="4" id="KW-0496">Mitochondrion</keyword>
<feature type="transmembrane region" description="Helical" evidence="7">
    <location>
        <begin position="614"/>
        <end position="635"/>
    </location>
</feature>
<keyword evidence="3 7" id="KW-1133">Transmembrane helix</keyword>
<dbReference type="AlphaFoldDB" id="A0A061AYW5"/>
<evidence type="ECO:0000256" key="3">
    <source>
        <dbReference type="ARBA" id="ARBA00022989"/>
    </source>
</evidence>
<accession>A0A061AYW5</accession>
<organism evidence="8">
    <name type="scientific">Rhodotorula toruloides</name>
    <name type="common">Yeast</name>
    <name type="synonym">Rhodosporidium toruloides</name>
    <dbReference type="NCBI Taxonomy" id="5286"/>
    <lineage>
        <taxon>Eukaryota</taxon>
        <taxon>Fungi</taxon>
        <taxon>Dikarya</taxon>
        <taxon>Basidiomycota</taxon>
        <taxon>Pucciniomycotina</taxon>
        <taxon>Microbotryomycetes</taxon>
        <taxon>Sporidiobolales</taxon>
        <taxon>Sporidiobolaceae</taxon>
        <taxon>Rhodotorula</taxon>
    </lineage>
</organism>
<dbReference type="OrthoDB" id="413313at2759"/>
<proteinExistence type="predicted"/>
<dbReference type="PANTHER" id="PTHR28234:SF1">
    <property type="entry name" value="NUCLEAR CONTROL OF ATPASE PROTEIN 2"/>
    <property type="match status" value="1"/>
</dbReference>
<sequence length="757" mass="83055">MSSYAADFTAHLAGALSHIAPSFVHPSPSSSSTNLAAQATQSHEDAVDAREQEMRAILAKLRPSSSSSSQSGAASTASASSSLSGRKSHSPAHLKPSHLAHLVDAAFPPFQGQASTPLSPQIETVELVTLAQLTIATYGVVLRVLMDEANELERHDEYWAAVESEAWNTALYLVQSTPVRAFSLANVTLTRLRQLMSGTLRTTESSPPSLLHLTTWRRALPPSLFLTSVFPHLTGGSSGLPSLEDLSRAELDPEPTSPSPSFTTPQSSSNALSFSRATKLGRKTARSLLFLTLSPLSLTRDEVATYRTKIRDERDELARRIGELTLRAQESEVGELLEEGRGKRGVKRELRKKPGLAQLFSVSRQGAKEGQVELGLEDVRQATWQTLIHLDSVLTPSSAAPRMSSTPSPPATPADLAHSLSYLLNQTLPAHSRAFGQTSLLLSPPGFWTRSWPYLLSIPLLSSLVARAVYNHRLTLHQYALDAASTIKGFLFDWVLEPVRKILDTLRGGSADEVALMGRESLRSDLESLERMVVDFARDEWGLSGRETDELARKVRVGDLTEVLKVWEEDIKSPIKSTLRGSLIRTLLIQVQKVKVDVALATSGIEKMLKSQQLTFAFVGVAPSMLVLALVGRWLRGLVRRDRGSGKKRREEKKRCWLVVRQLDILLSSRSSSSSASDSTSAAQTQGHLLLSLSRLRSHTSTPSFPSHDTQLLASFLADIRALEERGARAVEGERRELVGRVREWARALRWDEGIRV</sequence>
<dbReference type="InterPro" id="IPR013946">
    <property type="entry name" value="NCA2-like"/>
</dbReference>
<evidence type="ECO:0000313" key="8">
    <source>
        <dbReference type="EMBL" id="CDR42747.1"/>
    </source>
</evidence>
<dbReference type="Pfam" id="PF08637">
    <property type="entry name" value="NCA2"/>
    <property type="match status" value="1"/>
</dbReference>
<evidence type="ECO:0000256" key="1">
    <source>
        <dbReference type="ARBA" id="ARBA00004225"/>
    </source>
</evidence>
<evidence type="ECO:0000256" key="5">
    <source>
        <dbReference type="ARBA" id="ARBA00023136"/>
    </source>
</evidence>
<feature type="region of interest" description="Disordered" evidence="6">
    <location>
        <begin position="61"/>
        <end position="94"/>
    </location>
</feature>
<feature type="region of interest" description="Disordered" evidence="6">
    <location>
        <begin position="241"/>
        <end position="274"/>
    </location>
</feature>
<name>A0A061AYW5_RHOTO</name>
<evidence type="ECO:0000256" key="2">
    <source>
        <dbReference type="ARBA" id="ARBA00022692"/>
    </source>
</evidence>
<protein>
    <submittedName>
        <fullName evidence="8">RHTO0S07e03598g1_1</fullName>
    </submittedName>
</protein>
<dbReference type="PANTHER" id="PTHR28234">
    <property type="entry name" value="NUCLEAR CONTROL OF ATPASE PROTEIN 2"/>
    <property type="match status" value="1"/>
</dbReference>